<protein>
    <submittedName>
        <fullName evidence="1">DinB family protein</fullName>
    </submittedName>
</protein>
<keyword evidence="2" id="KW-1185">Reference proteome</keyword>
<dbReference type="EMBL" id="VCKX01000038">
    <property type="protein sequence ID" value="TMR35019.1"/>
    <property type="molecule type" value="Genomic_DNA"/>
</dbReference>
<gene>
    <name evidence="1" type="ORF">ETD85_15115</name>
</gene>
<dbReference type="Pfam" id="PF04978">
    <property type="entry name" value="MST"/>
    <property type="match status" value="1"/>
</dbReference>
<dbReference type="AlphaFoldDB" id="A0A5S4GQC1"/>
<dbReference type="RefSeq" id="WP_138690333.1">
    <property type="nucleotide sequence ID" value="NZ_JBHSAZ010000009.1"/>
</dbReference>
<dbReference type="Gene3D" id="1.20.120.450">
    <property type="entry name" value="dinb family like domain"/>
    <property type="match status" value="1"/>
</dbReference>
<reference evidence="1 2" key="1">
    <citation type="submission" date="2019-05" db="EMBL/GenBank/DDBJ databases">
        <title>Draft genome sequence of Nonomuraea zeae DSM 100528.</title>
        <authorList>
            <person name="Saricaoglu S."/>
            <person name="Isik K."/>
        </authorList>
    </citation>
    <scope>NUCLEOTIDE SEQUENCE [LARGE SCALE GENOMIC DNA]</scope>
    <source>
        <strain evidence="1 2">DSM 100528</strain>
    </source>
</reference>
<dbReference type="InterPro" id="IPR034660">
    <property type="entry name" value="DinB/YfiT-like"/>
</dbReference>
<sequence>MPTLPFVQNDGDSRVKRPAQADERTTMVAFLRWHRKTLEHKCAGLAPAQLAQRAVGRSALSLLGLVRHAAESERFWFRRVMAGQEPPPLFSSPAAPGGAFEVAGADARMVAEAWRAWQAEIAFADRLVDAAPDLGLTGNEPGEGPVSLRWVLMHMVEEYARHNGHADLLREQIDGAVGL</sequence>
<name>A0A5S4GQC1_9ACTN</name>
<evidence type="ECO:0000313" key="2">
    <source>
        <dbReference type="Proteomes" id="UP000306628"/>
    </source>
</evidence>
<dbReference type="SUPFAM" id="SSF109854">
    <property type="entry name" value="DinB/YfiT-like putative metalloenzymes"/>
    <property type="match status" value="1"/>
</dbReference>
<dbReference type="InterPro" id="IPR007061">
    <property type="entry name" value="MST-like"/>
</dbReference>
<proteinExistence type="predicted"/>
<dbReference type="Proteomes" id="UP000306628">
    <property type="component" value="Unassembled WGS sequence"/>
</dbReference>
<dbReference type="OrthoDB" id="4548523at2"/>
<organism evidence="1 2">
    <name type="scientific">Nonomuraea zeae</name>
    <dbReference type="NCBI Taxonomy" id="1642303"/>
    <lineage>
        <taxon>Bacteria</taxon>
        <taxon>Bacillati</taxon>
        <taxon>Actinomycetota</taxon>
        <taxon>Actinomycetes</taxon>
        <taxon>Streptosporangiales</taxon>
        <taxon>Streptosporangiaceae</taxon>
        <taxon>Nonomuraea</taxon>
    </lineage>
</organism>
<accession>A0A5S4GQC1</accession>
<evidence type="ECO:0000313" key="1">
    <source>
        <dbReference type="EMBL" id="TMR35019.1"/>
    </source>
</evidence>
<comment type="caution">
    <text evidence="1">The sequence shown here is derived from an EMBL/GenBank/DDBJ whole genome shotgun (WGS) entry which is preliminary data.</text>
</comment>